<gene>
    <name evidence="1" type="ORF">UFOVP1192_35</name>
</gene>
<accession>A0A6J5RER3</accession>
<organism evidence="1">
    <name type="scientific">uncultured Caudovirales phage</name>
    <dbReference type="NCBI Taxonomy" id="2100421"/>
    <lineage>
        <taxon>Viruses</taxon>
        <taxon>Duplodnaviria</taxon>
        <taxon>Heunggongvirae</taxon>
        <taxon>Uroviricota</taxon>
        <taxon>Caudoviricetes</taxon>
        <taxon>Peduoviridae</taxon>
        <taxon>Maltschvirus</taxon>
        <taxon>Maltschvirus maltsch</taxon>
    </lineage>
</organism>
<protein>
    <submittedName>
        <fullName evidence="1">Uncharacterized protein</fullName>
    </submittedName>
</protein>
<reference evidence="1" key="1">
    <citation type="submission" date="2020-05" db="EMBL/GenBank/DDBJ databases">
        <authorList>
            <person name="Chiriac C."/>
            <person name="Salcher M."/>
            <person name="Ghai R."/>
            <person name="Kavagutti S V."/>
        </authorList>
    </citation>
    <scope>NUCLEOTIDE SEQUENCE</scope>
</reference>
<sequence>MTTRIKLKPNPLLNGKVYTQLDIWYTLNNIQKQHLAGELDVYAPIMRDGMQYPSIAWQWKNDAYRKRSHG</sequence>
<evidence type="ECO:0000313" key="1">
    <source>
        <dbReference type="EMBL" id="CAB4190104.1"/>
    </source>
</evidence>
<name>A0A6J5RER3_9CAUD</name>
<dbReference type="EMBL" id="LR797151">
    <property type="protein sequence ID" value="CAB4190104.1"/>
    <property type="molecule type" value="Genomic_DNA"/>
</dbReference>
<proteinExistence type="predicted"/>